<gene>
    <name evidence="2" type="ORF">GGR04_000771</name>
</gene>
<keyword evidence="1" id="KW-0732">Signal</keyword>
<dbReference type="Proteomes" id="UP000542776">
    <property type="component" value="Unassembled WGS sequence"/>
</dbReference>
<organism evidence="2 3">
    <name type="scientific">Aureimonas pseudogalii</name>
    <dbReference type="NCBI Taxonomy" id="1744844"/>
    <lineage>
        <taxon>Bacteria</taxon>
        <taxon>Pseudomonadati</taxon>
        <taxon>Pseudomonadota</taxon>
        <taxon>Alphaproteobacteria</taxon>
        <taxon>Hyphomicrobiales</taxon>
        <taxon>Aurantimonadaceae</taxon>
        <taxon>Aureimonas</taxon>
    </lineage>
</organism>
<evidence type="ECO:0000313" key="2">
    <source>
        <dbReference type="EMBL" id="MBB3996950.1"/>
    </source>
</evidence>
<evidence type="ECO:0000313" key="3">
    <source>
        <dbReference type="Proteomes" id="UP000542776"/>
    </source>
</evidence>
<dbReference type="PANTHER" id="PTHR39189">
    <property type="entry name" value="UPF0173 METAL-DEPENDENT HYDROLASE YTKL"/>
    <property type="match status" value="1"/>
</dbReference>
<dbReference type="Gene3D" id="3.60.15.10">
    <property type="entry name" value="Ribonuclease Z/Hydroxyacylglutathione hydrolase-like"/>
    <property type="match status" value="1"/>
</dbReference>
<evidence type="ECO:0000256" key="1">
    <source>
        <dbReference type="SAM" id="SignalP"/>
    </source>
</evidence>
<feature type="chain" id="PRO_5031468706" evidence="1">
    <location>
        <begin position="23"/>
        <end position="273"/>
    </location>
</feature>
<comment type="caution">
    <text evidence="2">The sequence shown here is derived from an EMBL/GenBank/DDBJ whole genome shotgun (WGS) entry which is preliminary data.</text>
</comment>
<name>A0A7W6H2R6_9HYPH</name>
<protein>
    <submittedName>
        <fullName evidence="2">L-ascorbate metabolism protein UlaG (Beta-lactamase superfamily)</fullName>
    </submittedName>
</protein>
<feature type="signal peptide" evidence="1">
    <location>
        <begin position="1"/>
        <end position="22"/>
    </location>
</feature>
<dbReference type="EMBL" id="JACIEK010000001">
    <property type="protein sequence ID" value="MBB3996950.1"/>
    <property type="molecule type" value="Genomic_DNA"/>
</dbReference>
<dbReference type="Pfam" id="PF13483">
    <property type="entry name" value="Lactamase_B_3"/>
    <property type="match status" value="1"/>
</dbReference>
<dbReference type="RefSeq" id="WP_246392660.1">
    <property type="nucleotide sequence ID" value="NZ_JACIEK010000001.1"/>
</dbReference>
<keyword evidence="3" id="KW-1185">Reference proteome</keyword>
<accession>A0A7W6H2R6</accession>
<dbReference type="InterPro" id="IPR036866">
    <property type="entry name" value="RibonucZ/Hydroxyglut_hydro"/>
</dbReference>
<dbReference type="PANTHER" id="PTHR39189:SF1">
    <property type="entry name" value="UPF0173 METAL-DEPENDENT HYDROLASE YTKL"/>
    <property type="match status" value="1"/>
</dbReference>
<reference evidence="2 3" key="1">
    <citation type="submission" date="2020-08" db="EMBL/GenBank/DDBJ databases">
        <title>Genomic Encyclopedia of Type Strains, Phase IV (KMG-IV): sequencing the most valuable type-strain genomes for metagenomic binning, comparative biology and taxonomic classification.</title>
        <authorList>
            <person name="Goeker M."/>
        </authorList>
    </citation>
    <scope>NUCLEOTIDE SEQUENCE [LARGE SCALE GENOMIC DNA]</scope>
    <source>
        <strain evidence="2 3">DSM 102238</strain>
    </source>
</reference>
<dbReference type="SUPFAM" id="SSF56281">
    <property type="entry name" value="Metallo-hydrolase/oxidoreductase"/>
    <property type="match status" value="1"/>
</dbReference>
<proteinExistence type="predicted"/>
<sequence length="273" mass="29712">MGRRTMALALLALAWPGGAALAQQSPSTCLAIAEATPKARFADFRDRARPPVWNAALARDEVEITYIHHSTYLIESAGGVRIATDFSGLSGPGDPPDIVTMNHAHSTHYTEFPDPAIPHVLRGWNPAGNGPARHSLEVEDVLVRNVPTDIDRFGTFEADGNSIFVFEVAGLCIGHLGHLHHQLTDEDYAAIGRLDVLMVPVDGSWTMSQAGMGEIAERLHSSVVLPMHRFRTPIERFLAAIPDFAVERRPTASLTLSPRTLPRQPTVILLEGV</sequence>
<dbReference type="AlphaFoldDB" id="A0A7W6H2R6"/>